<feature type="domain" description="HTH arsR-type" evidence="4">
    <location>
        <begin position="1"/>
        <end position="95"/>
    </location>
</feature>
<dbReference type="SMART" id="SM00418">
    <property type="entry name" value="HTH_ARSR"/>
    <property type="match status" value="1"/>
</dbReference>
<accession>A0A5S3WLD6</accession>
<dbReference type="Proteomes" id="UP000310249">
    <property type="component" value="Unassembled WGS sequence"/>
</dbReference>
<evidence type="ECO:0000256" key="3">
    <source>
        <dbReference type="ARBA" id="ARBA00023163"/>
    </source>
</evidence>
<dbReference type="Gene3D" id="1.10.10.10">
    <property type="entry name" value="Winged helix-like DNA-binding domain superfamily/Winged helix DNA-binding domain"/>
    <property type="match status" value="1"/>
</dbReference>
<proteinExistence type="predicted"/>
<dbReference type="OrthoDB" id="5297460at2"/>
<gene>
    <name evidence="5" type="ORF">CWB99_14180</name>
</gene>
<keyword evidence="2" id="KW-0238">DNA-binding</keyword>
<name>A0A5S3WLD6_9GAMM</name>
<protein>
    <submittedName>
        <fullName evidence="5">Transcriptional regulator</fullName>
    </submittedName>
</protein>
<evidence type="ECO:0000259" key="4">
    <source>
        <dbReference type="PROSITE" id="PS50987"/>
    </source>
</evidence>
<dbReference type="SUPFAM" id="SSF46785">
    <property type="entry name" value="Winged helix' DNA-binding domain"/>
    <property type="match status" value="1"/>
</dbReference>
<dbReference type="GO" id="GO:0003677">
    <property type="term" value="F:DNA binding"/>
    <property type="evidence" value="ECO:0007669"/>
    <property type="project" value="UniProtKB-KW"/>
</dbReference>
<dbReference type="PANTHER" id="PTHR43132">
    <property type="entry name" value="ARSENICAL RESISTANCE OPERON REPRESSOR ARSR-RELATED"/>
    <property type="match status" value="1"/>
</dbReference>
<dbReference type="CDD" id="cd00090">
    <property type="entry name" value="HTH_ARSR"/>
    <property type="match status" value="1"/>
</dbReference>
<dbReference type="InterPro" id="IPR036390">
    <property type="entry name" value="WH_DNA-bd_sf"/>
</dbReference>
<dbReference type="InterPro" id="IPR036388">
    <property type="entry name" value="WH-like_DNA-bd_sf"/>
</dbReference>
<evidence type="ECO:0000256" key="2">
    <source>
        <dbReference type="ARBA" id="ARBA00023125"/>
    </source>
</evidence>
<dbReference type="InterPro" id="IPR051011">
    <property type="entry name" value="Metal_resp_trans_reg"/>
</dbReference>
<organism evidence="5 6">
    <name type="scientific">Pseudoalteromonas rubra</name>
    <dbReference type="NCBI Taxonomy" id="43658"/>
    <lineage>
        <taxon>Bacteria</taxon>
        <taxon>Pseudomonadati</taxon>
        <taxon>Pseudomonadota</taxon>
        <taxon>Gammaproteobacteria</taxon>
        <taxon>Alteromonadales</taxon>
        <taxon>Pseudoalteromonadaceae</taxon>
        <taxon>Pseudoalteromonas</taxon>
    </lineage>
</organism>
<evidence type="ECO:0000256" key="1">
    <source>
        <dbReference type="ARBA" id="ARBA00023015"/>
    </source>
</evidence>
<dbReference type="InterPro" id="IPR001845">
    <property type="entry name" value="HTH_ArsR_DNA-bd_dom"/>
</dbReference>
<dbReference type="AlphaFoldDB" id="A0A5S3WLD6"/>
<dbReference type="RefSeq" id="WP_138552999.1">
    <property type="nucleotide sequence ID" value="NZ_PNCH01000054.1"/>
</dbReference>
<reference evidence="6" key="2">
    <citation type="submission" date="2019-06" db="EMBL/GenBank/DDBJ databases">
        <title>Co-occurence of chitin degradation, pigmentation and bioactivity in marine Pseudoalteromonas.</title>
        <authorList>
            <person name="Sonnenschein E.C."/>
            <person name="Bech P.K."/>
        </authorList>
    </citation>
    <scope>NUCLEOTIDE SEQUENCE [LARGE SCALE GENOMIC DNA]</scope>
    <source>
        <strain evidence="6">S2676</strain>
    </source>
</reference>
<evidence type="ECO:0000313" key="5">
    <source>
        <dbReference type="EMBL" id="TMP27599.1"/>
    </source>
</evidence>
<keyword evidence="1" id="KW-0805">Transcription regulation</keyword>
<dbReference type="PROSITE" id="PS50987">
    <property type="entry name" value="HTH_ARSR_2"/>
    <property type="match status" value="1"/>
</dbReference>
<keyword evidence="3" id="KW-0804">Transcription</keyword>
<comment type="caution">
    <text evidence="5">The sequence shown here is derived from an EMBL/GenBank/DDBJ whole genome shotgun (WGS) entry which is preliminary data.</text>
</comment>
<sequence length="121" mass="13155">MDLASAADKLAELGHTTRLSIFRYLVKGGMQGVPVGEIQAALNVPGSTLSHHINRLVKVGLVKQRRESRTLYCVPQYDALIGLIGFLQEECCVNQADEPGCDDVLSHDCDTACDNTQINVN</sequence>
<dbReference type="PANTHER" id="PTHR43132:SF2">
    <property type="entry name" value="ARSENICAL RESISTANCE OPERON REPRESSOR ARSR-RELATED"/>
    <property type="match status" value="1"/>
</dbReference>
<dbReference type="InterPro" id="IPR011991">
    <property type="entry name" value="ArsR-like_HTH"/>
</dbReference>
<dbReference type="GO" id="GO:0003700">
    <property type="term" value="F:DNA-binding transcription factor activity"/>
    <property type="evidence" value="ECO:0007669"/>
    <property type="project" value="InterPro"/>
</dbReference>
<dbReference type="EMBL" id="PNCI01000031">
    <property type="protein sequence ID" value="TMP27599.1"/>
    <property type="molecule type" value="Genomic_DNA"/>
</dbReference>
<dbReference type="Pfam" id="PF12840">
    <property type="entry name" value="HTH_20"/>
    <property type="match status" value="1"/>
</dbReference>
<evidence type="ECO:0000313" key="6">
    <source>
        <dbReference type="Proteomes" id="UP000310249"/>
    </source>
</evidence>
<reference evidence="5 6" key="1">
    <citation type="submission" date="2018-01" db="EMBL/GenBank/DDBJ databases">
        <authorList>
            <person name="Paulsen S."/>
            <person name="Gram L.K."/>
        </authorList>
    </citation>
    <scope>NUCLEOTIDE SEQUENCE [LARGE SCALE GENOMIC DNA]</scope>
    <source>
        <strain evidence="5 6">S2676</strain>
    </source>
</reference>